<reference evidence="4" key="1">
    <citation type="journal article" date="2014" name="Proc. Natl. Acad. Sci. U.S.A.">
        <title>Extensive sampling of basidiomycete genomes demonstrates inadequacy of the white-rot/brown-rot paradigm for wood decay fungi.</title>
        <authorList>
            <person name="Riley R."/>
            <person name="Salamov A.A."/>
            <person name="Brown D.W."/>
            <person name="Nagy L.G."/>
            <person name="Floudas D."/>
            <person name="Held B.W."/>
            <person name="Levasseur A."/>
            <person name="Lombard V."/>
            <person name="Morin E."/>
            <person name="Otillar R."/>
            <person name="Lindquist E.A."/>
            <person name="Sun H."/>
            <person name="LaButti K.M."/>
            <person name="Schmutz J."/>
            <person name="Jabbour D."/>
            <person name="Luo H."/>
            <person name="Baker S.E."/>
            <person name="Pisabarro A.G."/>
            <person name="Walton J.D."/>
            <person name="Blanchette R.A."/>
            <person name="Henrissat B."/>
            <person name="Martin F."/>
            <person name="Cullen D."/>
            <person name="Hibbett D.S."/>
            <person name="Grigoriev I.V."/>
        </authorList>
    </citation>
    <scope>NUCLEOTIDE SEQUENCE [LARGE SCALE GENOMIC DNA]</scope>
    <source>
        <strain evidence="4">CBS 339.88</strain>
    </source>
</reference>
<name>A0A067SN15_GALM3</name>
<keyword evidence="2" id="KW-0808">Transferase</keyword>
<gene>
    <name evidence="3" type="ORF">GALMADRAFT_1343962</name>
</gene>
<dbReference type="Gene3D" id="3.90.550.10">
    <property type="entry name" value="Spore Coat Polysaccharide Biosynthesis Protein SpsA, Chain A"/>
    <property type="match status" value="1"/>
</dbReference>
<comment type="similarity">
    <text evidence="1">Belongs to the glycosyltransferase 15 family.</text>
</comment>
<dbReference type="SUPFAM" id="SSF53448">
    <property type="entry name" value="Nucleotide-diphospho-sugar transferases"/>
    <property type="match status" value="1"/>
</dbReference>
<dbReference type="Pfam" id="PF01793">
    <property type="entry name" value="Glyco_transf_15"/>
    <property type="match status" value="1"/>
</dbReference>
<dbReference type="PANTHER" id="PTHR31121">
    <property type="entry name" value="ALPHA-1,2 MANNOSYLTRANSFERASE KTR1"/>
    <property type="match status" value="1"/>
</dbReference>
<dbReference type="PANTHER" id="PTHR31121:SF6">
    <property type="entry name" value="ALPHA-1,2 MANNOSYLTRANSFERASE KTR1"/>
    <property type="match status" value="1"/>
</dbReference>
<dbReference type="InterPro" id="IPR029044">
    <property type="entry name" value="Nucleotide-diphossugar_trans"/>
</dbReference>
<dbReference type="AlphaFoldDB" id="A0A067SN15"/>
<sequence length="233" mass="27074">MDEERVKSSISTIGFSSSYRAMCRFYSGFFWKHPALASFEWLWRLDSDIHFHCDLPYDPIERLIENKSLYGFVQVTYDPVWVQPGLASNVSKFLYENRHIIPPDANQRFVWKGDEGVAKAMAGAATNDDWTSACMYDNFEISHRSVWENPIYTKFFAYLEKAGGFFYERWGDAPVHSYGLAMSLRKDQALQFTDIGYQHQGWPYACPQLDRCACVREGNSHGRSSFCFFLKNH</sequence>
<organism evidence="3 4">
    <name type="scientific">Galerina marginata (strain CBS 339.88)</name>
    <dbReference type="NCBI Taxonomy" id="685588"/>
    <lineage>
        <taxon>Eukaryota</taxon>
        <taxon>Fungi</taxon>
        <taxon>Dikarya</taxon>
        <taxon>Basidiomycota</taxon>
        <taxon>Agaricomycotina</taxon>
        <taxon>Agaricomycetes</taxon>
        <taxon>Agaricomycetidae</taxon>
        <taxon>Agaricales</taxon>
        <taxon>Agaricineae</taxon>
        <taxon>Strophariaceae</taxon>
        <taxon>Galerina</taxon>
    </lineage>
</organism>
<evidence type="ECO:0000313" key="3">
    <source>
        <dbReference type="EMBL" id="KDR72306.1"/>
    </source>
</evidence>
<dbReference type="GO" id="GO:0006487">
    <property type="term" value="P:protein N-linked glycosylation"/>
    <property type="evidence" value="ECO:0007669"/>
    <property type="project" value="TreeGrafter"/>
</dbReference>
<evidence type="ECO:0000313" key="4">
    <source>
        <dbReference type="Proteomes" id="UP000027222"/>
    </source>
</evidence>
<dbReference type="HOGENOM" id="CLU_024327_4_0_1"/>
<dbReference type="STRING" id="685588.A0A067SN15"/>
<dbReference type="InterPro" id="IPR002685">
    <property type="entry name" value="Glyco_trans_15"/>
</dbReference>
<protein>
    <recommendedName>
        <fullName evidence="5">Glycosyltransferase family 15 protein</fullName>
    </recommendedName>
</protein>
<evidence type="ECO:0000256" key="2">
    <source>
        <dbReference type="ARBA" id="ARBA00022679"/>
    </source>
</evidence>
<dbReference type="GO" id="GO:0000032">
    <property type="term" value="P:cell wall mannoprotein biosynthetic process"/>
    <property type="evidence" value="ECO:0007669"/>
    <property type="project" value="TreeGrafter"/>
</dbReference>
<evidence type="ECO:0000256" key="1">
    <source>
        <dbReference type="ARBA" id="ARBA00007677"/>
    </source>
</evidence>
<dbReference type="EMBL" id="KL142389">
    <property type="protein sequence ID" value="KDR72306.1"/>
    <property type="molecule type" value="Genomic_DNA"/>
</dbReference>
<evidence type="ECO:0008006" key="5">
    <source>
        <dbReference type="Google" id="ProtNLM"/>
    </source>
</evidence>
<dbReference type="OrthoDB" id="439943at2759"/>
<dbReference type="GO" id="GO:0016020">
    <property type="term" value="C:membrane"/>
    <property type="evidence" value="ECO:0007669"/>
    <property type="project" value="InterPro"/>
</dbReference>
<proteinExistence type="inferred from homology"/>
<dbReference type="GO" id="GO:0000026">
    <property type="term" value="F:alpha-1,2-mannosyltransferase activity"/>
    <property type="evidence" value="ECO:0007669"/>
    <property type="project" value="TreeGrafter"/>
</dbReference>
<keyword evidence="4" id="KW-1185">Reference proteome</keyword>
<dbReference type="GO" id="GO:0005794">
    <property type="term" value="C:Golgi apparatus"/>
    <property type="evidence" value="ECO:0007669"/>
    <property type="project" value="TreeGrafter"/>
</dbReference>
<dbReference type="Proteomes" id="UP000027222">
    <property type="component" value="Unassembled WGS sequence"/>
</dbReference>
<accession>A0A067SN15</accession>